<dbReference type="InterPro" id="IPR036909">
    <property type="entry name" value="Cyt_c-like_dom_sf"/>
</dbReference>
<dbReference type="SUPFAM" id="SSF46626">
    <property type="entry name" value="Cytochrome c"/>
    <property type="match status" value="1"/>
</dbReference>
<organism evidence="2 3">
    <name type="scientific">Novosphingobium umbonatum</name>
    <dbReference type="NCBI Taxonomy" id="1908524"/>
    <lineage>
        <taxon>Bacteria</taxon>
        <taxon>Pseudomonadati</taxon>
        <taxon>Pseudomonadota</taxon>
        <taxon>Alphaproteobacteria</taxon>
        <taxon>Sphingomonadales</taxon>
        <taxon>Sphingomonadaceae</taxon>
        <taxon>Novosphingobium</taxon>
    </lineage>
</organism>
<dbReference type="Gene3D" id="1.10.760.10">
    <property type="entry name" value="Cytochrome c-like domain"/>
    <property type="match status" value="1"/>
</dbReference>
<dbReference type="AlphaFoldDB" id="A0A437N795"/>
<reference evidence="2 3" key="1">
    <citation type="submission" date="2019-01" db="EMBL/GenBank/DDBJ databases">
        <authorList>
            <person name="Chen W.-M."/>
        </authorList>
    </citation>
    <scope>NUCLEOTIDE SEQUENCE [LARGE SCALE GENOMIC DNA]</scope>
    <source>
        <strain evidence="2 3">FSY-9</strain>
    </source>
</reference>
<feature type="signal peptide" evidence="1">
    <location>
        <begin position="1"/>
        <end position="21"/>
    </location>
</feature>
<dbReference type="GO" id="GO:0020037">
    <property type="term" value="F:heme binding"/>
    <property type="evidence" value="ECO:0007669"/>
    <property type="project" value="InterPro"/>
</dbReference>
<evidence type="ECO:0000313" key="2">
    <source>
        <dbReference type="EMBL" id="RVU05783.1"/>
    </source>
</evidence>
<accession>A0A437N795</accession>
<protein>
    <recommendedName>
        <fullName evidence="4">Cytochrome c</fullName>
    </recommendedName>
</protein>
<dbReference type="RefSeq" id="WP_127707756.1">
    <property type="nucleotide sequence ID" value="NZ_SACO01000004.1"/>
</dbReference>
<dbReference type="EMBL" id="SACO01000004">
    <property type="protein sequence ID" value="RVU05783.1"/>
    <property type="molecule type" value="Genomic_DNA"/>
</dbReference>
<keyword evidence="3" id="KW-1185">Reference proteome</keyword>
<evidence type="ECO:0000256" key="1">
    <source>
        <dbReference type="SAM" id="SignalP"/>
    </source>
</evidence>
<sequence length="92" mass="9611">MKAIWLTLPILAVALAASGQAQDTSFPAGEGQAQVQAACAACHPPAIIASKRYDADKWAEVVDQMIGKGAKVSDADYDVIVAYLARTYGTGK</sequence>
<dbReference type="Proteomes" id="UP000282837">
    <property type="component" value="Unassembled WGS sequence"/>
</dbReference>
<dbReference type="OrthoDB" id="9789237at2"/>
<proteinExistence type="predicted"/>
<comment type="caution">
    <text evidence="2">The sequence shown here is derived from an EMBL/GenBank/DDBJ whole genome shotgun (WGS) entry which is preliminary data.</text>
</comment>
<keyword evidence="1" id="KW-0732">Signal</keyword>
<evidence type="ECO:0008006" key="4">
    <source>
        <dbReference type="Google" id="ProtNLM"/>
    </source>
</evidence>
<feature type="chain" id="PRO_5019387055" description="Cytochrome c" evidence="1">
    <location>
        <begin position="22"/>
        <end position="92"/>
    </location>
</feature>
<dbReference type="GO" id="GO:0009055">
    <property type="term" value="F:electron transfer activity"/>
    <property type="evidence" value="ECO:0007669"/>
    <property type="project" value="InterPro"/>
</dbReference>
<gene>
    <name evidence="2" type="ORF">EOE18_07315</name>
</gene>
<evidence type="ECO:0000313" key="3">
    <source>
        <dbReference type="Proteomes" id="UP000282837"/>
    </source>
</evidence>
<name>A0A437N795_9SPHN</name>